<evidence type="ECO:0000313" key="1">
    <source>
        <dbReference type="Proteomes" id="UP000887578"/>
    </source>
</evidence>
<dbReference type="PANTHER" id="PTHR10229:SF0">
    <property type="entry name" value="GTP-BINDING PROTEIN 6-RELATED"/>
    <property type="match status" value="1"/>
</dbReference>
<dbReference type="Gene3D" id="3.40.50.300">
    <property type="entry name" value="P-loop containing nucleotide triphosphate hydrolases"/>
    <property type="match status" value="1"/>
</dbReference>
<sequence>MLEKLHCVGDKLEWISYIHLDEKVFQYIQSCFRLTGAKNIYGEDRLFATLDTTVHTALLPSGCHVVFADTIGFISNLPVQLFVSFQATLKHVINADLLIHIQDLSHPNIATQRDNVYETLQGLGIQQNLIDSMISVGNKIDKMETNPAEMKEALKDERMRLISCESGDGIEKLINEIDQNHFISTNSPPIPSEDGKHLIVDVLMNDDQFSKFKVHLPNKLSKAKKVTKE</sequence>
<dbReference type="WBParaSite" id="PDA_v2.g13300.t1">
    <property type="protein sequence ID" value="PDA_v2.g13300.t1"/>
    <property type="gene ID" value="PDA_v2.g13300"/>
</dbReference>
<dbReference type="GO" id="GO:0043022">
    <property type="term" value="F:ribosome binding"/>
    <property type="evidence" value="ECO:0007669"/>
    <property type="project" value="TreeGrafter"/>
</dbReference>
<dbReference type="SUPFAM" id="SSF52540">
    <property type="entry name" value="P-loop containing nucleoside triphosphate hydrolases"/>
    <property type="match status" value="1"/>
</dbReference>
<dbReference type="GO" id="GO:0005525">
    <property type="term" value="F:GTP binding"/>
    <property type="evidence" value="ECO:0007669"/>
    <property type="project" value="InterPro"/>
</dbReference>
<dbReference type="InterPro" id="IPR016496">
    <property type="entry name" value="GTPase_HflX"/>
</dbReference>
<dbReference type="Proteomes" id="UP000887578">
    <property type="component" value="Unplaced"/>
</dbReference>
<dbReference type="AlphaFoldDB" id="A0A914PEX1"/>
<dbReference type="PANTHER" id="PTHR10229">
    <property type="entry name" value="GTP-BINDING PROTEIN HFLX"/>
    <property type="match status" value="1"/>
</dbReference>
<reference evidence="2" key="1">
    <citation type="submission" date="2022-11" db="UniProtKB">
        <authorList>
            <consortium name="WormBaseParasite"/>
        </authorList>
    </citation>
    <scope>IDENTIFICATION</scope>
</reference>
<evidence type="ECO:0000313" key="2">
    <source>
        <dbReference type="WBParaSite" id="PDA_v2.g13300.t1"/>
    </source>
</evidence>
<keyword evidence="1" id="KW-1185">Reference proteome</keyword>
<protein>
    <submittedName>
        <fullName evidence="2">Uncharacterized protein</fullName>
    </submittedName>
</protein>
<name>A0A914PEX1_9BILA</name>
<organism evidence="1 2">
    <name type="scientific">Panagrolaimus davidi</name>
    <dbReference type="NCBI Taxonomy" id="227884"/>
    <lineage>
        <taxon>Eukaryota</taxon>
        <taxon>Metazoa</taxon>
        <taxon>Ecdysozoa</taxon>
        <taxon>Nematoda</taxon>
        <taxon>Chromadorea</taxon>
        <taxon>Rhabditida</taxon>
        <taxon>Tylenchina</taxon>
        <taxon>Panagrolaimomorpha</taxon>
        <taxon>Panagrolaimoidea</taxon>
        <taxon>Panagrolaimidae</taxon>
        <taxon>Panagrolaimus</taxon>
    </lineage>
</organism>
<dbReference type="InterPro" id="IPR027417">
    <property type="entry name" value="P-loop_NTPase"/>
</dbReference>
<accession>A0A914PEX1</accession>
<dbReference type="GO" id="GO:0005737">
    <property type="term" value="C:cytoplasm"/>
    <property type="evidence" value="ECO:0007669"/>
    <property type="project" value="TreeGrafter"/>
</dbReference>
<proteinExistence type="predicted"/>